<dbReference type="Proteomes" id="UP000814243">
    <property type="component" value="Unassembled WGS sequence"/>
</dbReference>
<dbReference type="EMBL" id="JACEFF010000814">
    <property type="protein sequence ID" value="KAH9630652.1"/>
    <property type="molecule type" value="Genomic_DNA"/>
</dbReference>
<proteinExistence type="predicted"/>
<name>A0A922M6G0_SPOEX</name>
<reference evidence="1" key="1">
    <citation type="journal article" date="2021" name="G3 (Bethesda)">
        <title>Genome and transcriptome analysis of the beet armyworm Spodoptera exigua reveals targets for pest control. .</title>
        <authorList>
            <person name="Simon S."/>
            <person name="Breeschoten T."/>
            <person name="Jansen H.J."/>
            <person name="Dirks R.P."/>
            <person name="Schranz M.E."/>
            <person name="Ros V.I.D."/>
        </authorList>
    </citation>
    <scope>NUCLEOTIDE SEQUENCE</scope>
    <source>
        <strain evidence="1">TB_SE_WUR_2020</strain>
    </source>
</reference>
<dbReference type="AlphaFoldDB" id="A0A922M6G0"/>
<sequence length="261" mass="29739">MGHLLWGLSKLVNDPSTALLDELHQRVFRKKELKRSASLEEATISSSESVELKSIQLSDAANSTTNSFFTVKNNNPETATISVQTGTGYFTNHEVCIQVKRSLLGKHNKSTSVQSALQSDRCTGASVIITKRNAKTKPMKLKVCQDHRDIVTILRQWPLWDYSKYRHSSIFQSLKSSLTGILKSFNMEKIENLPAYYAPDAEMLKLYKSASLDRLVDIEKPHRRKSNTEHCVKPRILYENCVTLKCRGINYVQNKYNTRLN</sequence>
<protein>
    <submittedName>
        <fullName evidence="1">Uncharacterized protein</fullName>
    </submittedName>
</protein>
<organism evidence="1 2">
    <name type="scientific">Spodoptera exigua</name>
    <name type="common">Beet armyworm</name>
    <name type="synonym">Noctua fulgens</name>
    <dbReference type="NCBI Taxonomy" id="7107"/>
    <lineage>
        <taxon>Eukaryota</taxon>
        <taxon>Metazoa</taxon>
        <taxon>Ecdysozoa</taxon>
        <taxon>Arthropoda</taxon>
        <taxon>Hexapoda</taxon>
        <taxon>Insecta</taxon>
        <taxon>Pterygota</taxon>
        <taxon>Neoptera</taxon>
        <taxon>Endopterygota</taxon>
        <taxon>Lepidoptera</taxon>
        <taxon>Glossata</taxon>
        <taxon>Ditrysia</taxon>
        <taxon>Noctuoidea</taxon>
        <taxon>Noctuidae</taxon>
        <taxon>Amphipyrinae</taxon>
        <taxon>Spodoptera</taxon>
    </lineage>
</organism>
<evidence type="ECO:0000313" key="1">
    <source>
        <dbReference type="EMBL" id="KAH9630652.1"/>
    </source>
</evidence>
<comment type="caution">
    <text evidence="1">The sequence shown here is derived from an EMBL/GenBank/DDBJ whole genome shotgun (WGS) entry which is preliminary data.</text>
</comment>
<accession>A0A922M6G0</accession>
<evidence type="ECO:0000313" key="2">
    <source>
        <dbReference type="Proteomes" id="UP000814243"/>
    </source>
</evidence>
<gene>
    <name evidence="1" type="ORF">HF086_003943</name>
</gene>